<evidence type="ECO:0000256" key="3">
    <source>
        <dbReference type="ARBA" id="ARBA00022617"/>
    </source>
</evidence>
<dbReference type="Pfam" id="PF00034">
    <property type="entry name" value="Cytochrom_C"/>
    <property type="match status" value="2"/>
</dbReference>
<comment type="PTM">
    <text evidence="8">Binds 2 heme c groups covalently per subunit.</text>
</comment>
<feature type="binding site" description="covalent" evidence="8">
    <location>
        <position position="45"/>
    </location>
    <ligand>
        <name>heme c</name>
        <dbReference type="ChEBI" id="CHEBI:61717"/>
        <label>1</label>
    </ligand>
</feature>
<dbReference type="InterPro" id="IPR009056">
    <property type="entry name" value="Cyt_c-like_dom"/>
</dbReference>
<keyword evidence="2" id="KW-0813">Transport</keyword>
<dbReference type="InterPro" id="IPR008168">
    <property type="entry name" value="Cyt_C_IC"/>
</dbReference>
<dbReference type="PROSITE" id="PS51007">
    <property type="entry name" value="CYTC"/>
    <property type="match status" value="2"/>
</dbReference>
<evidence type="ECO:0000256" key="9">
    <source>
        <dbReference type="PIRSR" id="PIRSR000005-2"/>
    </source>
</evidence>
<dbReference type="PANTHER" id="PTHR33751:SF9">
    <property type="entry name" value="CYTOCHROME C4"/>
    <property type="match status" value="1"/>
</dbReference>
<evidence type="ECO:0000256" key="1">
    <source>
        <dbReference type="ARBA" id="ARBA00004418"/>
    </source>
</evidence>
<evidence type="ECO:0000256" key="8">
    <source>
        <dbReference type="PIRSR" id="PIRSR000005-1"/>
    </source>
</evidence>
<comment type="subcellular location">
    <subcellularLocation>
        <location evidence="1">Periplasm</location>
    </subcellularLocation>
</comment>
<feature type="signal peptide" evidence="10">
    <location>
        <begin position="1"/>
        <end position="22"/>
    </location>
</feature>
<sequence length="208" mass="21657">MKNKLLLILAGLAISVSTGAFASTEASKGGDAAKGKEKSAPCAACHGADGNSVNPEWPKIAGQSVAYITKQLEEFRSGKRANPLMTPQAANLSDEDIADLAAYFSSNKAKPGAANAEMVDLGRKIYKGGILSKSVAACSACHGPTGMGNPAANYPRISGQHAKYVGLQLTAFKKGHRANDNSSMMRNVAANLSEKEIEAVSEYIAGLR</sequence>
<gene>
    <name evidence="12" type="ORF">HELGO_WM12735</name>
</gene>
<name>A0A6S6SDX3_9GAMM</name>
<evidence type="ECO:0000256" key="6">
    <source>
        <dbReference type="ARBA" id="ARBA00022982"/>
    </source>
</evidence>
<keyword evidence="4 9" id="KW-0479">Metal-binding</keyword>
<feature type="binding site" description="axial binding residue" evidence="9">
    <location>
        <position position="142"/>
    </location>
    <ligand>
        <name>heme c</name>
        <dbReference type="ChEBI" id="CHEBI:61717"/>
        <label>2</label>
    </ligand>
    <ligandPart>
        <name>Fe</name>
        <dbReference type="ChEBI" id="CHEBI:18248"/>
    </ligandPart>
</feature>
<keyword evidence="10" id="KW-0732">Signal</keyword>
<dbReference type="AlphaFoldDB" id="A0A6S6SDX3"/>
<proteinExistence type="predicted"/>
<feature type="binding site" description="axial binding residue" evidence="9">
    <location>
        <position position="46"/>
    </location>
    <ligand>
        <name>heme c</name>
        <dbReference type="ChEBI" id="CHEBI:61717"/>
        <label>1</label>
    </ligand>
    <ligandPart>
        <name>Fe</name>
        <dbReference type="ChEBI" id="CHEBI:18248"/>
    </ligandPart>
</feature>
<keyword evidence="6" id="KW-0249">Electron transport</keyword>
<evidence type="ECO:0000256" key="4">
    <source>
        <dbReference type="ARBA" id="ARBA00022723"/>
    </source>
</evidence>
<feature type="binding site" description="covalent" evidence="8">
    <location>
        <position position="141"/>
    </location>
    <ligand>
        <name>heme c</name>
        <dbReference type="ChEBI" id="CHEBI:61717"/>
        <label>2</label>
    </ligand>
</feature>
<reference evidence="12" key="1">
    <citation type="submission" date="2020-01" db="EMBL/GenBank/DDBJ databases">
        <authorList>
            <person name="Meier V. D."/>
            <person name="Meier V D."/>
        </authorList>
    </citation>
    <scope>NUCLEOTIDE SEQUENCE</scope>
    <source>
        <strain evidence="12">HLG_WM_MAG_07</strain>
    </source>
</reference>
<dbReference type="Gene3D" id="1.10.760.10">
    <property type="entry name" value="Cytochrome c-like domain"/>
    <property type="match status" value="2"/>
</dbReference>
<evidence type="ECO:0000256" key="5">
    <source>
        <dbReference type="ARBA" id="ARBA00022764"/>
    </source>
</evidence>
<dbReference type="GO" id="GO:0005506">
    <property type="term" value="F:iron ion binding"/>
    <property type="evidence" value="ECO:0007669"/>
    <property type="project" value="InterPro"/>
</dbReference>
<feature type="domain" description="Cytochrome c" evidence="11">
    <location>
        <begin position="30"/>
        <end position="108"/>
    </location>
</feature>
<feature type="binding site" description="axial binding residue" evidence="9">
    <location>
        <position position="85"/>
    </location>
    <ligand>
        <name>heme c</name>
        <dbReference type="ChEBI" id="CHEBI:61717"/>
        <label>1</label>
    </ligand>
    <ligandPart>
        <name>Fe</name>
        <dbReference type="ChEBI" id="CHEBI:18248"/>
    </ligandPart>
</feature>
<feature type="binding site" description="axial binding residue" evidence="9">
    <location>
        <position position="185"/>
    </location>
    <ligand>
        <name>heme c</name>
        <dbReference type="ChEBI" id="CHEBI:61717"/>
        <label>2</label>
    </ligand>
    <ligandPart>
        <name>Fe</name>
        <dbReference type="ChEBI" id="CHEBI:18248"/>
    </ligandPart>
</feature>
<feature type="chain" id="PRO_5027581915" evidence="10">
    <location>
        <begin position="23"/>
        <end position="208"/>
    </location>
</feature>
<dbReference type="GO" id="GO:0020037">
    <property type="term" value="F:heme binding"/>
    <property type="evidence" value="ECO:0007669"/>
    <property type="project" value="InterPro"/>
</dbReference>
<dbReference type="InterPro" id="IPR024167">
    <property type="entry name" value="Cytochrome_c4-like"/>
</dbReference>
<evidence type="ECO:0000313" key="12">
    <source>
        <dbReference type="EMBL" id="CAA6808176.1"/>
    </source>
</evidence>
<evidence type="ECO:0000256" key="10">
    <source>
        <dbReference type="SAM" id="SignalP"/>
    </source>
</evidence>
<evidence type="ECO:0000259" key="11">
    <source>
        <dbReference type="PROSITE" id="PS51007"/>
    </source>
</evidence>
<dbReference type="EMBL" id="CACVAY010000036">
    <property type="protein sequence ID" value="CAA6808176.1"/>
    <property type="molecule type" value="Genomic_DNA"/>
</dbReference>
<protein>
    <submittedName>
        <fullName evidence="12">Cytochrome c4</fullName>
    </submittedName>
</protein>
<evidence type="ECO:0000256" key="2">
    <source>
        <dbReference type="ARBA" id="ARBA00022448"/>
    </source>
</evidence>
<feature type="binding site" description="covalent" evidence="8">
    <location>
        <position position="138"/>
    </location>
    <ligand>
        <name>heme c</name>
        <dbReference type="ChEBI" id="CHEBI:61717"/>
        <label>2</label>
    </ligand>
</feature>
<dbReference type="GO" id="GO:0009055">
    <property type="term" value="F:electron transfer activity"/>
    <property type="evidence" value="ECO:0007669"/>
    <property type="project" value="InterPro"/>
</dbReference>
<dbReference type="PANTHER" id="PTHR33751">
    <property type="entry name" value="CBB3-TYPE CYTOCHROME C OXIDASE SUBUNIT FIXP"/>
    <property type="match status" value="1"/>
</dbReference>
<keyword evidence="7 9" id="KW-0408">Iron</keyword>
<keyword evidence="5" id="KW-0574">Periplasm</keyword>
<dbReference type="SUPFAM" id="SSF46626">
    <property type="entry name" value="Cytochrome c"/>
    <property type="match status" value="2"/>
</dbReference>
<accession>A0A6S6SDX3</accession>
<dbReference type="InterPro" id="IPR050597">
    <property type="entry name" value="Cytochrome_c_Oxidase_Subunit"/>
</dbReference>
<feature type="binding site" description="covalent" evidence="8">
    <location>
        <position position="42"/>
    </location>
    <ligand>
        <name>heme c</name>
        <dbReference type="ChEBI" id="CHEBI:61717"/>
        <label>1</label>
    </ligand>
</feature>
<dbReference type="PIRSF" id="PIRSF000005">
    <property type="entry name" value="Cytochrome_c4"/>
    <property type="match status" value="1"/>
</dbReference>
<feature type="domain" description="Cytochrome c" evidence="11">
    <location>
        <begin position="117"/>
        <end position="208"/>
    </location>
</feature>
<keyword evidence="3 8" id="KW-0349">Heme</keyword>
<dbReference type="PRINTS" id="PR00605">
    <property type="entry name" value="CYTCHROMECIC"/>
</dbReference>
<dbReference type="GO" id="GO:0042597">
    <property type="term" value="C:periplasmic space"/>
    <property type="evidence" value="ECO:0007669"/>
    <property type="project" value="UniProtKB-SubCell"/>
</dbReference>
<evidence type="ECO:0000256" key="7">
    <source>
        <dbReference type="ARBA" id="ARBA00023004"/>
    </source>
</evidence>
<organism evidence="12">
    <name type="scientific">uncultured Thiotrichaceae bacterium</name>
    <dbReference type="NCBI Taxonomy" id="298394"/>
    <lineage>
        <taxon>Bacteria</taxon>
        <taxon>Pseudomonadati</taxon>
        <taxon>Pseudomonadota</taxon>
        <taxon>Gammaproteobacteria</taxon>
        <taxon>Thiotrichales</taxon>
        <taxon>Thiotrichaceae</taxon>
        <taxon>environmental samples</taxon>
    </lineage>
</organism>
<dbReference type="InterPro" id="IPR036909">
    <property type="entry name" value="Cyt_c-like_dom_sf"/>
</dbReference>